<feature type="transmembrane region" description="Helical" evidence="1">
    <location>
        <begin position="26"/>
        <end position="49"/>
    </location>
</feature>
<dbReference type="AlphaFoldDB" id="A0A919S3N1"/>
<keyword evidence="1" id="KW-1133">Transmembrane helix</keyword>
<sequence length="187" mass="20197">MQPYPVVPRIPEDQPFIVRPSLRKRAVVLGGFVLALLAFLGCVLGLGAIGSENGLALLVVFLVIAIFFVGLVGLQVWLLATGGPVLAVGPAGLWIKTRPSRGQAIWLPWEAIGMISRRRWSFEKMLCVAPRDPRAEQKLGAFTAFDSMVTQAAFGTGFTATLNFADRSEQEILQAVAYFAGGRVPLT</sequence>
<organism evidence="2 3">
    <name type="scientific">Actinoplanes auranticolor</name>
    <dbReference type="NCBI Taxonomy" id="47988"/>
    <lineage>
        <taxon>Bacteria</taxon>
        <taxon>Bacillati</taxon>
        <taxon>Actinomycetota</taxon>
        <taxon>Actinomycetes</taxon>
        <taxon>Micromonosporales</taxon>
        <taxon>Micromonosporaceae</taxon>
        <taxon>Actinoplanes</taxon>
    </lineage>
</organism>
<evidence type="ECO:0000256" key="1">
    <source>
        <dbReference type="SAM" id="Phobius"/>
    </source>
</evidence>
<keyword evidence="3" id="KW-1185">Reference proteome</keyword>
<feature type="transmembrane region" description="Helical" evidence="1">
    <location>
        <begin position="55"/>
        <end position="80"/>
    </location>
</feature>
<gene>
    <name evidence="2" type="ORF">Aau02nite_05660</name>
</gene>
<evidence type="ECO:0000313" key="3">
    <source>
        <dbReference type="Proteomes" id="UP000681340"/>
    </source>
</evidence>
<keyword evidence="1" id="KW-0812">Transmembrane</keyword>
<comment type="caution">
    <text evidence="2">The sequence shown here is derived from an EMBL/GenBank/DDBJ whole genome shotgun (WGS) entry which is preliminary data.</text>
</comment>
<keyword evidence="1" id="KW-0472">Membrane</keyword>
<dbReference type="Proteomes" id="UP000681340">
    <property type="component" value="Unassembled WGS sequence"/>
</dbReference>
<dbReference type="EMBL" id="BOQL01000005">
    <property type="protein sequence ID" value="GIM63685.1"/>
    <property type="molecule type" value="Genomic_DNA"/>
</dbReference>
<accession>A0A919S3N1</accession>
<dbReference type="RefSeq" id="WP_212986708.1">
    <property type="nucleotide sequence ID" value="NZ_BAABEA010000003.1"/>
</dbReference>
<reference evidence="2" key="1">
    <citation type="submission" date="2021-03" db="EMBL/GenBank/DDBJ databases">
        <title>Whole genome shotgun sequence of Actinoplanes auranticolor NBRC 12245.</title>
        <authorList>
            <person name="Komaki H."/>
            <person name="Tamura T."/>
        </authorList>
    </citation>
    <scope>NUCLEOTIDE SEQUENCE</scope>
    <source>
        <strain evidence="2">NBRC 12245</strain>
    </source>
</reference>
<protein>
    <submittedName>
        <fullName evidence="2">Uncharacterized protein</fullName>
    </submittedName>
</protein>
<name>A0A919S3N1_9ACTN</name>
<proteinExistence type="predicted"/>
<evidence type="ECO:0000313" key="2">
    <source>
        <dbReference type="EMBL" id="GIM63685.1"/>
    </source>
</evidence>